<protein>
    <submittedName>
        <fullName evidence="1">Uncharacterized protein</fullName>
    </submittedName>
</protein>
<keyword evidence="2" id="KW-1185">Reference proteome</keyword>
<dbReference type="RefSeq" id="WP_167981107.1">
    <property type="nucleotide sequence ID" value="NZ_JAATEJ010000001.1"/>
</dbReference>
<organism evidence="1 2">
    <name type="scientific">Actinacidiphila epipremni</name>
    <dbReference type="NCBI Taxonomy" id="2053013"/>
    <lineage>
        <taxon>Bacteria</taxon>
        <taxon>Bacillati</taxon>
        <taxon>Actinomycetota</taxon>
        <taxon>Actinomycetes</taxon>
        <taxon>Kitasatosporales</taxon>
        <taxon>Streptomycetaceae</taxon>
        <taxon>Actinacidiphila</taxon>
    </lineage>
</organism>
<sequence>MLERLELDTRGVREVLKSAEMRQMVNGAALDIQVRVRAKVPPGTRVVLHPYTTDRDAAAVTVEDVRAMAWQARSGILTRAAGEAGVEVRAWGAR</sequence>
<gene>
    <name evidence="1" type="ORF">HCN08_02405</name>
</gene>
<comment type="caution">
    <text evidence="1">The sequence shown here is derived from an EMBL/GenBank/DDBJ whole genome shotgun (WGS) entry which is preliminary data.</text>
</comment>
<proteinExistence type="predicted"/>
<reference evidence="1 2" key="1">
    <citation type="submission" date="2020-03" db="EMBL/GenBank/DDBJ databases">
        <title>WGS of actinomycetes isolated from Thailand.</title>
        <authorList>
            <person name="Thawai C."/>
        </authorList>
    </citation>
    <scope>NUCLEOTIDE SEQUENCE [LARGE SCALE GENOMIC DNA]</scope>
    <source>
        <strain evidence="1 2">PRB2-1</strain>
    </source>
</reference>
<evidence type="ECO:0000313" key="2">
    <source>
        <dbReference type="Proteomes" id="UP000734511"/>
    </source>
</evidence>
<dbReference type="EMBL" id="JAATEJ010000001">
    <property type="protein sequence ID" value="NJP42272.1"/>
    <property type="molecule type" value="Genomic_DNA"/>
</dbReference>
<name>A0ABX0ZGL7_9ACTN</name>
<dbReference type="Proteomes" id="UP000734511">
    <property type="component" value="Unassembled WGS sequence"/>
</dbReference>
<evidence type="ECO:0000313" key="1">
    <source>
        <dbReference type="EMBL" id="NJP42272.1"/>
    </source>
</evidence>
<accession>A0ABX0ZGL7</accession>